<dbReference type="PANTHER" id="PTHR42806:SF1">
    <property type="entry name" value="GLYCINE DEHYDROGENASE (DECARBOXYLATING)"/>
    <property type="match status" value="1"/>
</dbReference>
<name>A0A2J6WFY4_9BACT</name>
<dbReference type="Gene3D" id="3.40.640.10">
    <property type="entry name" value="Type I PLP-dependent aspartate aminotransferase-like (Major domain)"/>
    <property type="match status" value="1"/>
</dbReference>
<dbReference type="EMBL" id="PNIL01000005">
    <property type="protein sequence ID" value="PMP68848.1"/>
    <property type="molecule type" value="Genomic_DNA"/>
</dbReference>
<dbReference type="SUPFAM" id="SSF53383">
    <property type="entry name" value="PLP-dependent transferases"/>
    <property type="match status" value="1"/>
</dbReference>
<organism evidence="3 4">
    <name type="scientific">Caldisericum exile</name>
    <dbReference type="NCBI Taxonomy" id="693075"/>
    <lineage>
        <taxon>Bacteria</taxon>
        <taxon>Pseudomonadati</taxon>
        <taxon>Caldisericota/Cryosericota group</taxon>
        <taxon>Caldisericota</taxon>
        <taxon>Caldisericia</taxon>
        <taxon>Caldisericales</taxon>
        <taxon>Caldisericaceae</taxon>
        <taxon>Caldisericum</taxon>
    </lineage>
</organism>
<sequence length="444" mass="49950">MRYIPNTKEQLEEMLKEIGVSSFEELISDIPKDLRFKGDLKIKGPLSEDELIAYIRGIERENVDFASLKPLVGAGSYKHFVPSVIKTILAREEFYTAYTPYQPELAQGTLQTMFEVQTHLSRLTGFDAVVPSIYDGASATAEAVLMAMRLTGKNRIVVSKLLHPQYMETIKTYVAPHKTEIVEIPYKDNLTDVNVVKDLLNKETAVIVVQNPNFFGGIEDVEAFSKLAHEFGALSLQVVVESLSLALLKSPKDLGVDIVSGEAQSFGIDLNFGGPYNGYLATKMDFIRQLPGRIAGETVDRNGKRAFVMTLRSREQDIKREKATSNLCTSHNLNLYAIDAYLSLFGKEGLYNLATYNIKASHYLRSRLLQTGHFKGIDYPFFNEFVVETDLEELEIKERLKKISVIPPLKLSIFFTGLVNSYLFAVTEIFSKDDLDRIVETLGR</sequence>
<dbReference type="InterPro" id="IPR015422">
    <property type="entry name" value="PyrdxlP-dep_Trfase_small"/>
</dbReference>
<dbReference type="AlphaFoldDB" id="A0A2J6WFY4"/>
<evidence type="ECO:0000313" key="3">
    <source>
        <dbReference type="EMBL" id="PMP68848.1"/>
    </source>
</evidence>
<dbReference type="InterPro" id="IPR049315">
    <property type="entry name" value="GDC-P_N"/>
</dbReference>
<keyword evidence="1" id="KW-0560">Oxidoreductase</keyword>
<feature type="domain" description="Glycine cleavage system P-protein N-terminal" evidence="2">
    <location>
        <begin position="1"/>
        <end position="441"/>
    </location>
</feature>
<dbReference type="NCBIfam" id="NF001696">
    <property type="entry name" value="PRK00451.1"/>
    <property type="match status" value="1"/>
</dbReference>
<dbReference type="PANTHER" id="PTHR42806">
    <property type="entry name" value="GLYCINE CLEAVAGE SYSTEM P-PROTEIN"/>
    <property type="match status" value="1"/>
</dbReference>
<reference evidence="3 4" key="1">
    <citation type="submission" date="2018-01" db="EMBL/GenBank/DDBJ databases">
        <title>Metagenomic assembled genomes from two thermal pools in the Uzon Caldera, Kamchatka, Russia.</title>
        <authorList>
            <person name="Wilkins L."/>
            <person name="Ettinger C."/>
        </authorList>
    </citation>
    <scope>NUCLEOTIDE SEQUENCE [LARGE SCALE GENOMIC DNA]</scope>
    <source>
        <strain evidence="3">ZAV-07</strain>
    </source>
</reference>
<dbReference type="Gene3D" id="3.90.1150.10">
    <property type="entry name" value="Aspartate Aminotransferase, domain 1"/>
    <property type="match status" value="1"/>
</dbReference>
<gene>
    <name evidence="3" type="ORF">C0189_00370</name>
</gene>
<accession>A0A2J6WFY4</accession>
<dbReference type="InterPro" id="IPR015421">
    <property type="entry name" value="PyrdxlP-dep_Trfase_major"/>
</dbReference>
<proteinExistence type="predicted"/>
<evidence type="ECO:0000256" key="1">
    <source>
        <dbReference type="ARBA" id="ARBA00023002"/>
    </source>
</evidence>
<dbReference type="Proteomes" id="UP000237040">
    <property type="component" value="Unassembled WGS sequence"/>
</dbReference>
<dbReference type="PIRSF" id="PIRSF006815">
    <property type="entry name" value="GcvPA"/>
    <property type="match status" value="1"/>
</dbReference>
<protein>
    <submittedName>
        <fullName evidence="3">Aminomethyl-transferring glycine dehydrogenase</fullName>
    </submittedName>
</protein>
<dbReference type="InterPro" id="IPR015424">
    <property type="entry name" value="PyrdxlP-dep_Trfase"/>
</dbReference>
<dbReference type="InterPro" id="IPR023010">
    <property type="entry name" value="GcvPA"/>
</dbReference>
<dbReference type="GO" id="GO:0009116">
    <property type="term" value="P:nucleoside metabolic process"/>
    <property type="evidence" value="ECO:0007669"/>
    <property type="project" value="InterPro"/>
</dbReference>
<evidence type="ECO:0000313" key="4">
    <source>
        <dbReference type="Proteomes" id="UP000237040"/>
    </source>
</evidence>
<evidence type="ECO:0000259" key="2">
    <source>
        <dbReference type="Pfam" id="PF02347"/>
    </source>
</evidence>
<dbReference type="GO" id="GO:0004375">
    <property type="term" value="F:glycine dehydrogenase (decarboxylating) activity"/>
    <property type="evidence" value="ECO:0007669"/>
    <property type="project" value="InterPro"/>
</dbReference>
<comment type="caution">
    <text evidence="3">The sequence shown here is derived from an EMBL/GenBank/DDBJ whole genome shotgun (WGS) entry which is preliminary data.</text>
</comment>
<dbReference type="RefSeq" id="WP_416085100.1">
    <property type="nucleotide sequence ID" value="NZ_JBNAUB010000004.1"/>
</dbReference>
<dbReference type="Pfam" id="PF02347">
    <property type="entry name" value="GDC-P"/>
    <property type="match status" value="1"/>
</dbReference>